<protein>
    <recommendedName>
        <fullName evidence="3">Transposase</fullName>
    </recommendedName>
</protein>
<name>A0A1B7HTK7_9ENTR</name>
<organism evidence="1 2">
    <name type="scientific">Buttiauxella noackiae ATCC 51607</name>
    <dbReference type="NCBI Taxonomy" id="1354255"/>
    <lineage>
        <taxon>Bacteria</taxon>
        <taxon>Pseudomonadati</taxon>
        <taxon>Pseudomonadota</taxon>
        <taxon>Gammaproteobacteria</taxon>
        <taxon>Enterobacterales</taxon>
        <taxon>Enterobacteriaceae</taxon>
        <taxon>Buttiauxella</taxon>
    </lineage>
</organism>
<evidence type="ECO:0000313" key="2">
    <source>
        <dbReference type="Proteomes" id="UP000078286"/>
    </source>
</evidence>
<evidence type="ECO:0000313" key="1">
    <source>
        <dbReference type="EMBL" id="OAT18969.1"/>
    </source>
</evidence>
<accession>A0A1B7HTK7</accession>
<dbReference type="AlphaFoldDB" id="A0A1B7HTK7"/>
<keyword evidence="2" id="KW-1185">Reference proteome</keyword>
<reference evidence="1 2" key="1">
    <citation type="submission" date="2016-04" db="EMBL/GenBank/DDBJ databases">
        <title>ATOL: Assembling a taxonomically balanced genome-scale reconstruction of the evolutionary history of the Enterobacteriaceae.</title>
        <authorList>
            <person name="Plunkett G.III."/>
            <person name="Neeno-Eckwall E.C."/>
            <person name="Glasner J.D."/>
            <person name="Perna N.T."/>
        </authorList>
    </citation>
    <scope>NUCLEOTIDE SEQUENCE [LARGE SCALE GENOMIC DNA]</scope>
    <source>
        <strain evidence="1 2">ATCC 51607</strain>
    </source>
</reference>
<proteinExistence type="predicted"/>
<dbReference type="Proteomes" id="UP000078286">
    <property type="component" value="Unassembled WGS sequence"/>
</dbReference>
<dbReference type="PATRIC" id="fig|1354255.3.peg.1855"/>
<evidence type="ECO:0008006" key="3">
    <source>
        <dbReference type="Google" id="ProtNLM"/>
    </source>
</evidence>
<sequence length="56" mass="6403">MPFGGFVLWMKGFYEPTLTNLSFLDEYHGILRAEINRMGLCINIGLKIAQLRENAV</sequence>
<comment type="caution">
    <text evidence="1">The sequence shown here is derived from an EMBL/GenBank/DDBJ whole genome shotgun (WGS) entry which is preliminary data.</text>
</comment>
<gene>
    <name evidence="1" type="ORF">M979_1793</name>
</gene>
<dbReference type="EMBL" id="LXEO01000017">
    <property type="protein sequence ID" value="OAT18969.1"/>
    <property type="molecule type" value="Genomic_DNA"/>
</dbReference>